<dbReference type="SUPFAM" id="SSF81301">
    <property type="entry name" value="Nucleotidyltransferase"/>
    <property type="match status" value="1"/>
</dbReference>
<keyword evidence="3" id="KW-1185">Reference proteome</keyword>
<name>A0AA35SC49_GEOBA</name>
<comment type="similarity">
    <text evidence="1">Belongs to the Iojap/RsfS family.</text>
</comment>
<evidence type="ECO:0000256" key="1">
    <source>
        <dbReference type="ARBA" id="ARBA00010574"/>
    </source>
</evidence>
<comment type="caution">
    <text evidence="2">The sequence shown here is derived from an EMBL/GenBank/DDBJ whole genome shotgun (WGS) entry which is preliminary data.</text>
</comment>
<dbReference type="Proteomes" id="UP001174909">
    <property type="component" value="Unassembled WGS sequence"/>
</dbReference>
<protein>
    <submittedName>
        <fullName evidence="2">Ribosomal silencing factor RsfS</fullName>
    </submittedName>
</protein>
<dbReference type="GO" id="GO:0090071">
    <property type="term" value="P:negative regulation of ribosome biogenesis"/>
    <property type="evidence" value="ECO:0007669"/>
    <property type="project" value="TreeGrafter"/>
</dbReference>
<gene>
    <name evidence="2" type="ORF">GBAR_LOCUS15192</name>
</gene>
<dbReference type="GO" id="GO:0043023">
    <property type="term" value="F:ribosomal large subunit binding"/>
    <property type="evidence" value="ECO:0007669"/>
    <property type="project" value="TreeGrafter"/>
</dbReference>
<reference evidence="2" key="1">
    <citation type="submission" date="2023-03" db="EMBL/GenBank/DDBJ databases">
        <authorList>
            <person name="Steffen K."/>
            <person name="Cardenas P."/>
        </authorList>
    </citation>
    <scope>NUCLEOTIDE SEQUENCE</scope>
</reference>
<dbReference type="Pfam" id="PF02410">
    <property type="entry name" value="RsfS"/>
    <property type="match status" value="1"/>
</dbReference>
<evidence type="ECO:0000313" key="3">
    <source>
        <dbReference type="Proteomes" id="UP001174909"/>
    </source>
</evidence>
<dbReference type="NCBIfam" id="TIGR00090">
    <property type="entry name" value="rsfS_iojap_ybeB"/>
    <property type="match status" value="1"/>
</dbReference>
<dbReference type="Gene3D" id="3.30.460.10">
    <property type="entry name" value="Beta Polymerase, domain 2"/>
    <property type="match status" value="1"/>
</dbReference>
<sequence length="98" mass="11059">MQASNIVLLDVRQACDYADYTVIMTAESTRQLRALVEDVHDALKAAGVMLHHVEGSHTSGWILMDYGDVLVHLMGPEERDFYGLETVWAMSRQIRVIP</sequence>
<dbReference type="PANTHER" id="PTHR21043">
    <property type="entry name" value="IOJAP SUPERFAMILY ORTHOLOG"/>
    <property type="match status" value="1"/>
</dbReference>
<organism evidence="2 3">
    <name type="scientific">Geodia barretti</name>
    <name type="common">Barrett's horny sponge</name>
    <dbReference type="NCBI Taxonomy" id="519541"/>
    <lineage>
        <taxon>Eukaryota</taxon>
        <taxon>Metazoa</taxon>
        <taxon>Porifera</taxon>
        <taxon>Demospongiae</taxon>
        <taxon>Heteroscleromorpha</taxon>
        <taxon>Tetractinellida</taxon>
        <taxon>Astrophorina</taxon>
        <taxon>Geodiidae</taxon>
        <taxon>Geodia</taxon>
    </lineage>
</organism>
<dbReference type="HAMAP" id="MF_01477">
    <property type="entry name" value="Iojap_RsfS"/>
    <property type="match status" value="1"/>
</dbReference>
<dbReference type="EMBL" id="CASHTH010002214">
    <property type="protein sequence ID" value="CAI8026448.1"/>
    <property type="molecule type" value="Genomic_DNA"/>
</dbReference>
<dbReference type="InterPro" id="IPR004394">
    <property type="entry name" value="Iojap/RsfS/C7orf30"/>
</dbReference>
<accession>A0AA35SC49</accession>
<dbReference type="PANTHER" id="PTHR21043:SF0">
    <property type="entry name" value="MITOCHONDRIAL ASSEMBLY OF RIBOSOMAL LARGE SUBUNIT PROTEIN 1"/>
    <property type="match status" value="1"/>
</dbReference>
<dbReference type="AlphaFoldDB" id="A0AA35SC49"/>
<evidence type="ECO:0000313" key="2">
    <source>
        <dbReference type="EMBL" id="CAI8026448.1"/>
    </source>
</evidence>
<dbReference type="GO" id="GO:0017148">
    <property type="term" value="P:negative regulation of translation"/>
    <property type="evidence" value="ECO:0007669"/>
    <property type="project" value="TreeGrafter"/>
</dbReference>
<proteinExistence type="inferred from homology"/>
<dbReference type="InterPro" id="IPR043519">
    <property type="entry name" value="NT_sf"/>
</dbReference>